<keyword evidence="4" id="KW-1185">Reference proteome</keyword>
<proteinExistence type="predicted"/>
<dbReference type="InterPro" id="IPR050866">
    <property type="entry name" value="CNG_cation_channel"/>
</dbReference>
<feature type="transmembrane region" description="Helical" evidence="2">
    <location>
        <begin position="35"/>
        <end position="56"/>
    </location>
</feature>
<sequence>MIDYRRGTGATRVYRAVSCYYIVESRTVYPNFWRVINLIHILLILAHWFGCFYFLLSEAEGFQELTRWPTSFLSVTSASDILFLPKGGQRTDETLGLRVSMGGYDRLLFVARMPFAPRSALKKNLIQRSSPTSALRPRPSDLSPPTHVKLSAAYAGRF</sequence>
<feature type="region of interest" description="Disordered" evidence="1">
    <location>
        <begin position="126"/>
        <end position="147"/>
    </location>
</feature>
<dbReference type="PANTHER" id="PTHR45638:SF7">
    <property type="entry name" value="CYCLIC NUCLEOTIDE-GATED ION CHANNEL-LIKE, ISOFORM E"/>
    <property type="match status" value="1"/>
</dbReference>
<dbReference type="EMBL" id="BGZK01001962">
    <property type="protein sequence ID" value="GBP88856.1"/>
    <property type="molecule type" value="Genomic_DNA"/>
</dbReference>
<protein>
    <submittedName>
        <fullName evidence="3">cGMP-gated cation channel alpha-1</fullName>
    </submittedName>
</protein>
<dbReference type="OrthoDB" id="421226at2759"/>
<reference evidence="3 4" key="1">
    <citation type="journal article" date="2019" name="Commun. Biol.">
        <title>The bagworm genome reveals a unique fibroin gene that provides high tensile strength.</title>
        <authorList>
            <person name="Kono N."/>
            <person name="Nakamura H."/>
            <person name="Ohtoshi R."/>
            <person name="Tomita M."/>
            <person name="Numata K."/>
            <person name="Arakawa K."/>
        </authorList>
    </citation>
    <scope>NUCLEOTIDE SEQUENCE [LARGE SCALE GENOMIC DNA]</scope>
</reference>
<dbReference type="AlphaFoldDB" id="A0A4C1ZK36"/>
<evidence type="ECO:0000313" key="4">
    <source>
        <dbReference type="Proteomes" id="UP000299102"/>
    </source>
</evidence>
<gene>
    <name evidence="3" type="primary">CNGA1</name>
    <name evidence="3" type="ORF">EVAR_64685_1</name>
</gene>
<keyword evidence="2" id="KW-0472">Membrane</keyword>
<evidence type="ECO:0000256" key="2">
    <source>
        <dbReference type="SAM" id="Phobius"/>
    </source>
</evidence>
<keyword evidence="2" id="KW-1133">Transmembrane helix</keyword>
<evidence type="ECO:0000256" key="1">
    <source>
        <dbReference type="SAM" id="MobiDB-lite"/>
    </source>
</evidence>
<dbReference type="STRING" id="151549.A0A4C1ZK36"/>
<dbReference type="GO" id="GO:0044877">
    <property type="term" value="F:protein-containing complex binding"/>
    <property type="evidence" value="ECO:0007669"/>
    <property type="project" value="TreeGrafter"/>
</dbReference>
<organism evidence="3 4">
    <name type="scientific">Eumeta variegata</name>
    <name type="common">Bagworm moth</name>
    <name type="synonym">Eumeta japonica</name>
    <dbReference type="NCBI Taxonomy" id="151549"/>
    <lineage>
        <taxon>Eukaryota</taxon>
        <taxon>Metazoa</taxon>
        <taxon>Ecdysozoa</taxon>
        <taxon>Arthropoda</taxon>
        <taxon>Hexapoda</taxon>
        <taxon>Insecta</taxon>
        <taxon>Pterygota</taxon>
        <taxon>Neoptera</taxon>
        <taxon>Endopterygota</taxon>
        <taxon>Lepidoptera</taxon>
        <taxon>Glossata</taxon>
        <taxon>Ditrysia</taxon>
        <taxon>Tineoidea</taxon>
        <taxon>Psychidae</taxon>
        <taxon>Oiketicinae</taxon>
        <taxon>Eumeta</taxon>
    </lineage>
</organism>
<dbReference type="Proteomes" id="UP000299102">
    <property type="component" value="Unassembled WGS sequence"/>
</dbReference>
<comment type="caution">
    <text evidence="3">The sequence shown here is derived from an EMBL/GenBank/DDBJ whole genome shotgun (WGS) entry which is preliminary data.</text>
</comment>
<evidence type="ECO:0000313" key="3">
    <source>
        <dbReference type="EMBL" id="GBP88856.1"/>
    </source>
</evidence>
<keyword evidence="2" id="KW-0812">Transmembrane</keyword>
<dbReference type="GO" id="GO:0005221">
    <property type="term" value="F:intracellularly cyclic nucleotide-activated monoatomic cation channel activity"/>
    <property type="evidence" value="ECO:0007669"/>
    <property type="project" value="InterPro"/>
</dbReference>
<dbReference type="PANTHER" id="PTHR45638">
    <property type="entry name" value="CYCLIC NUCLEOTIDE-GATED CATION CHANNEL SUBUNIT A"/>
    <property type="match status" value="1"/>
</dbReference>
<name>A0A4C1ZK36_EUMVA</name>
<accession>A0A4C1ZK36</accession>